<feature type="region of interest" description="Disordered" evidence="7">
    <location>
        <begin position="748"/>
        <end position="806"/>
    </location>
</feature>
<reference evidence="10" key="1">
    <citation type="submission" date="2025-08" db="UniProtKB">
        <authorList>
            <consortium name="Ensembl"/>
        </authorList>
    </citation>
    <scope>IDENTIFICATION</scope>
</reference>
<dbReference type="CDD" id="cd08393">
    <property type="entry name" value="C2A_SLP-1_2"/>
    <property type="match status" value="1"/>
</dbReference>
<dbReference type="SMART" id="SM00239">
    <property type="entry name" value="C2"/>
    <property type="match status" value="2"/>
</dbReference>
<feature type="compositionally biased region" description="Polar residues" evidence="7">
    <location>
        <begin position="483"/>
        <end position="504"/>
    </location>
</feature>
<evidence type="ECO:0000256" key="4">
    <source>
        <dbReference type="ARBA" id="ARBA00022737"/>
    </source>
</evidence>
<feature type="compositionally biased region" description="Basic and acidic residues" evidence="7">
    <location>
        <begin position="951"/>
        <end position="965"/>
    </location>
</feature>
<dbReference type="CTD" id="54843"/>
<organism evidence="10 11">
    <name type="scientific">Gopherus evgoodei</name>
    <name type="common">Goodes thornscrub tortoise</name>
    <dbReference type="NCBI Taxonomy" id="1825980"/>
    <lineage>
        <taxon>Eukaryota</taxon>
        <taxon>Metazoa</taxon>
        <taxon>Chordata</taxon>
        <taxon>Craniata</taxon>
        <taxon>Vertebrata</taxon>
        <taxon>Euteleostomi</taxon>
        <taxon>Archelosauria</taxon>
        <taxon>Testudinata</taxon>
        <taxon>Testudines</taxon>
        <taxon>Cryptodira</taxon>
        <taxon>Durocryptodira</taxon>
        <taxon>Testudinoidea</taxon>
        <taxon>Testudinidae</taxon>
        <taxon>Gopherus</taxon>
    </lineage>
</organism>
<feature type="region of interest" description="Disordered" evidence="7">
    <location>
        <begin position="61"/>
        <end position="284"/>
    </location>
</feature>
<gene>
    <name evidence="10" type="primary">SYTL2</name>
</gene>
<feature type="compositionally biased region" description="Basic and acidic residues" evidence="7">
    <location>
        <begin position="677"/>
        <end position="693"/>
    </location>
</feature>
<dbReference type="InterPro" id="IPR035892">
    <property type="entry name" value="C2_domain_sf"/>
</dbReference>
<dbReference type="OrthoDB" id="195679at2759"/>
<evidence type="ECO:0000313" key="10">
    <source>
        <dbReference type="Ensembl" id="ENSGEVP00005002834.1"/>
    </source>
</evidence>
<evidence type="ECO:0000256" key="6">
    <source>
        <dbReference type="ARBA" id="ARBA00072164"/>
    </source>
</evidence>
<feature type="compositionally biased region" description="Polar residues" evidence="7">
    <location>
        <begin position="834"/>
        <end position="851"/>
    </location>
</feature>
<keyword evidence="2" id="KW-1003">Cell membrane</keyword>
<feature type="region of interest" description="Disordered" evidence="7">
    <location>
        <begin position="2034"/>
        <end position="2100"/>
    </location>
</feature>
<evidence type="ECO:0000256" key="2">
    <source>
        <dbReference type="ARBA" id="ARBA00022475"/>
    </source>
</evidence>
<dbReference type="GO" id="GO:0006886">
    <property type="term" value="P:intracellular protein transport"/>
    <property type="evidence" value="ECO:0007669"/>
    <property type="project" value="InterPro"/>
</dbReference>
<evidence type="ECO:0000256" key="7">
    <source>
        <dbReference type="SAM" id="MobiDB-lite"/>
    </source>
</evidence>
<dbReference type="InterPro" id="IPR000008">
    <property type="entry name" value="C2_dom"/>
</dbReference>
<dbReference type="Pfam" id="PF02318">
    <property type="entry name" value="FYVE_2"/>
    <property type="match status" value="1"/>
</dbReference>
<keyword evidence="5" id="KW-0472">Membrane</keyword>
<feature type="compositionally biased region" description="Polar residues" evidence="7">
    <location>
        <begin position="165"/>
        <end position="205"/>
    </location>
</feature>
<dbReference type="Ensembl" id="ENSGEVT00005002967.1">
    <property type="protein sequence ID" value="ENSGEVP00005002834.1"/>
    <property type="gene ID" value="ENSGEVG00005002100.1"/>
</dbReference>
<keyword evidence="4" id="KW-0677">Repeat</keyword>
<dbReference type="FunFam" id="2.60.40.150:FF:000040">
    <property type="entry name" value="synaptotagmin-like protein 2 isoform X2"/>
    <property type="match status" value="1"/>
</dbReference>
<feature type="domain" description="RabBD" evidence="9">
    <location>
        <begin position="1"/>
        <end position="57"/>
    </location>
</feature>
<dbReference type="FunFam" id="2.60.40.150:FF:000006">
    <property type="entry name" value="Synaptotagmin-like 5, isoform CRA_a"/>
    <property type="match status" value="1"/>
</dbReference>
<dbReference type="GeneID" id="115649739"/>
<dbReference type="PANTHER" id="PTHR45716:SF5">
    <property type="entry name" value="SYNAPTOTAGMIN-LIKE PROTEIN 2"/>
    <property type="match status" value="1"/>
</dbReference>
<dbReference type="GO" id="GO:0005886">
    <property type="term" value="C:plasma membrane"/>
    <property type="evidence" value="ECO:0007669"/>
    <property type="project" value="UniProtKB-SubCell"/>
</dbReference>
<feature type="compositionally biased region" description="Polar residues" evidence="7">
    <location>
        <begin position="407"/>
        <end position="432"/>
    </location>
</feature>
<feature type="compositionally biased region" description="Polar residues" evidence="7">
    <location>
        <begin position="125"/>
        <end position="142"/>
    </location>
</feature>
<dbReference type="RefSeq" id="XP_030414494.1">
    <property type="nucleotide sequence ID" value="XM_030558634.1"/>
</dbReference>
<proteinExistence type="predicted"/>
<feature type="region of interest" description="Disordered" evidence="7">
    <location>
        <begin position="1773"/>
        <end position="1796"/>
    </location>
</feature>
<feature type="compositionally biased region" description="Polar residues" evidence="7">
    <location>
        <begin position="771"/>
        <end position="781"/>
    </location>
</feature>
<dbReference type="Proteomes" id="UP000694390">
    <property type="component" value="Unassembled WGS sequence"/>
</dbReference>
<name>A0A8C4XX09_9SAUR</name>
<evidence type="ECO:0000256" key="5">
    <source>
        <dbReference type="ARBA" id="ARBA00023136"/>
    </source>
</evidence>
<feature type="compositionally biased region" description="Low complexity" evidence="7">
    <location>
        <begin position="2141"/>
        <end position="2151"/>
    </location>
</feature>
<dbReference type="InterPro" id="IPR041282">
    <property type="entry name" value="FYVE_2"/>
</dbReference>
<feature type="region of interest" description="Disordered" evidence="7">
    <location>
        <begin position="545"/>
        <end position="576"/>
    </location>
</feature>
<feature type="compositionally biased region" description="Basic and acidic residues" evidence="7">
    <location>
        <begin position="244"/>
        <end position="260"/>
    </location>
</feature>
<sequence>MIDLSFLTEEEQEAIMKVLQRDAELKSKEEERVRHLPEKIKNDNQLKNMSGQWFYEAKSKRHRDKIHGADIVRASIRRKPTTTAERSQNKSDKTKNSWVNNVNKEVSVPAELSGIREETEEGEVKSNQSSNAVDASLETPQESSKKVAVSPGKQRKNPFNDFTAPEQNVKSRNSESGTVGLSQMPNEDTLSPSKETQSKRNVLNNRSEEHRQASGEQNDESQRIADQPPVPKARKVIYKITDPILEKDGSFPKPAKRTDRVSGAGTPPRGILKRSSSSSSTDSEVLRVNQTFDHQSKTSLPSSTVLERVAETNPPAEDPSQNSLERLKQVRFSSSIGTKQPLQSPQLQHGKDIGEFDLLESDYVKSAENDSNRLDALQNEQTLPVKSPRSQSSALDVNARDRDVSQEDTSAPYSSDANRSSLPVTETLQLKTSLPMEPVTPRKSSSNISPNIQEVQTVDETLSQNISKQSPNPDLESSKHSIDQQPLSAKTKSPQVPNASSADLQQGKPVLVEDQSAKTTSKPDKHAAELMKVADESISKVLDWFKRSSNTGDENTPSVASQRRESKEELYLSPRTRVITTKDSGLSTDENTQLIDLSFGNNGKPSNVLKPAAADAEDIQIIKVGKKENLSQETQETDYNKGPIVLRKSKNGREKMHLQVTDLPVTKLDETNILKKSAAEGKRLYKPEDESAAYKEPTFLTEGKGKPGSKSFSSPEKLNEGSLLKTNVQVQKEEEKICTIKSLLEEDHVQSQTGFDNKGTERKEPGLLDQGSMQLDPSSPRTKLPVLPQHESKQPSPVQISDEDTELKKSVRDIRAFWESNKTGPRHTNKEGILSTTPSASSTVQYTNKGNSKVKPTDDAAASLSIESKDQNKYSLVTFRRVELSDDEASKDKFLKSSKTGPDIMAKSKADHTVEKSRKILQSDGKVNEFTKLPKANNLQPRIGFTSTSSKKYEDGKEVSSENDRNPSSTQQKPNFKVLSLKDKIDEESKNQISNPLQFQSLRSFWDIGPKSQSRTNMKNETTSPGNISSVTNKKESKELKESRAETSQEVVMVQQQNQLPERDKTINFKVPESPRQEGQPILWSVNLTRTENTESLQTVGENVGKSVISKPKEKVDLPEQEVKEYIEKMSVPPKEQHSTFNNGLQKLLKEISEAPLPSIQLVNDKGVPRKELGIDEHLIVSVKTKQSKTAPTDSKEIAVSPEEEVIETVDKTFAPSKAQLDAFNAGLEKLLKETSKISSSSSQNITENISEETVSCPGQRRFFEKVMERSHNTYPTSQREEVLPQEVKETIERTVVPPKDELDELKIGLGKLLKESDASCPLHQAADVDEGIQREKSHKEFIPSSSQKAMCPGITAYVVTQNEAQPPGEAVSETVEKTTVPPKAEFHDLDAGLKKLLKEASAISFSSYSVDNSKKAVSENVPEEDQRRYYKRITETDQAISVTAQGRVGAPNVIGTVERSTVPYPDNVNPINTCLEKPNEKAAKVLLPLYAKNGENVSSRLEDQIDHPVSPGNHHEVTEILVKTVQPKPELCEFNASLQKLLKEASEMPPSEQKSFDNEMHVRIQSNRSVNSSYLLDIDHPQEVKETVEKAVAPSKSELRELNSGLEKLLKVVSEMPPSELKRLNREMYSMGNVRIQPNQSVNSTYQQEINHPQEVNETVKKAVAPSKAELSEFNSGLKKLLREVSEMQTPQLKNTDNVMQKSMGMQPNQSVDLTYQPDIDHPQEVNETIAKAVAPSKSELGDFNASLQKLLKEASETPPLKLKSVDSVIQGRTQPNQSAYSPYQQEMDHPQETEETVEKTVAPTKAECSVLNICLEKLLKEASDVSSQLPMKMGKQERPNNSVSQAEKESLAIKMPLAGPSASSGYRTEFKIPIKRETLKQNDKALKEDLVVNEVRGSTLPVRNVAFEKTVQTNLASPDALLKERENGAAVFKTHKMKIKNENEREEAAGKEVDKSASLADASEATSEVNAPFRFRRPSTPLKDDDRSSKISKVELVLASPYDDDDDAISFGSDLSGSTCSEELDPILKALKRSADRQRPSKSLEDIPSATSNKGKIDIPKEELVLSAEDDQKTDQQQETNENVQGISTVPSDLDHQFSNPEKLKRLSQSVPAFLQEESDRDTDTTSESSYPHGRIKKSPSSLTNLSGSSGMASLSSVSGSVISIYSGDFGNVDVKGHIQFAIDYVEQLKELHIFVSQCKDLAIADVKKQHSDPYVKTYLLPEKYKLGKRKTSVKKKTLNPVYNEILRYKIDKALVKTQRLNLSVWHNDTFGRNSFLGEVELDLGTWDWNDKLNKQMNWFPLKPRTPAAALELENRGEIKLALQYVPQPVGGNKTPSTGEVHIWVKECNDLPLLRGNKINSFVKCTILPDTSRKSRQKTRAVAKTTNPVFNHTMVYDGFRADDLKEACVELTVWDHNKLANHFLGGLRIGMGTGKSYGIAVDWMDSTLEETTLWERMMSSPNTWVEDTLPLRMLMVAKLTK</sequence>
<feature type="compositionally biased region" description="Basic and acidic residues" evidence="7">
    <location>
        <begin position="2035"/>
        <end position="2047"/>
    </location>
</feature>
<feature type="region of interest" description="Disordered" evidence="7">
    <location>
        <begin position="1008"/>
        <end position="1038"/>
    </location>
</feature>
<dbReference type="GO" id="GO:0042043">
    <property type="term" value="F:neurexin family protein binding"/>
    <property type="evidence" value="ECO:0007669"/>
    <property type="project" value="TreeGrafter"/>
</dbReference>
<evidence type="ECO:0000259" key="8">
    <source>
        <dbReference type="PROSITE" id="PS50004"/>
    </source>
</evidence>
<dbReference type="PANTHER" id="PTHR45716">
    <property type="entry name" value="BITESIZE, ISOFORM I"/>
    <property type="match status" value="1"/>
</dbReference>
<comment type="subcellular location">
    <subcellularLocation>
        <location evidence="1">Cell membrane</location>
    </subcellularLocation>
</comment>
<feature type="domain" description="C2" evidence="8">
    <location>
        <begin position="2317"/>
        <end position="2446"/>
    </location>
</feature>
<accession>A0A8C4XX09</accession>
<feature type="compositionally biased region" description="Polar residues" evidence="7">
    <location>
        <begin position="547"/>
        <end position="561"/>
    </location>
</feature>
<feature type="compositionally biased region" description="Polar residues" evidence="7">
    <location>
        <begin position="1773"/>
        <end position="1786"/>
    </location>
</feature>
<dbReference type="Gene3D" id="2.60.40.150">
    <property type="entry name" value="C2 domain"/>
    <property type="match status" value="2"/>
</dbReference>
<feature type="region of interest" description="Disordered" evidence="7">
    <location>
        <begin position="893"/>
        <end position="978"/>
    </location>
</feature>
<feature type="region of interest" description="Disordered" evidence="7">
    <location>
        <begin position="677"/>
        <end position="731"/>
    </location>
</feature>
<protein>
    <recommendedName>
        <fullName evidence="6">Synaptotagmin-like protein 2</fullName>
    </recommendedName>
</protein>
<dbReference type="GO" id="GO:0070382">
    <property type="term" value="C:exocytic vesicle"/>
    <property type="evidence" value="ECO:0007669"/>
    <property type="project" value="TreeGrafter"/>
</dbReference>
<dbReference type="GO" id="GO:0031267">
    <property type="term" value="F:small GTPase binding"/>
    <property type="evidence" value="ECO:0007669"/>
    <property type="project" value="InterPro"/>
</dbReference>
<keyword evidence="3" id="KW-0268">Exocytosis</keyword>
<feature type="domain" description="C2" evidence="8">
    <location>
        <begin position="2177"/>
        <end position="2302"/>
    </location>
</feature>
<dbReference type="PROSITE" id="PS50916">
    <property type="entry name" value="RABBD"/>
    <property type="match status" value="1"/>
</dbReference>
<feature type="region of interest" description="Disordered" evidence="7">
    <location>
        <begin position="370"/>
        <end position="527"/>
    </location>
</feature>
<evidence type="ECO:0000256" key="1">
    <source>
        <dbReference type="ARBA" id="ARBA00004236"/>
    </source>
</evidence>
<feature type="region of interest" description="Disordered" evidence="7">
    <location>
        <begin position="818"/>
        <end position="859"/>
    </location>
</feature>
<feature type="compositionally biased region" description="Polar residues" evidence="7">
    <location>
        <begin position="937"/>
        <end position="950"/>
    </location>
</feature>
<dbReference type="GeneTree" id="ENSGT00940000155843"/>
<reference evidence="10" key="2">
    <citation type="submission" date="2025-09" db="UniProtKB">
        <authorList>
            <consortium name="Ensembl"/>
        </authorList>
    </citation>
    <scope>IDENTIFICATION</scope>
</reference>
<dbReference type="Pfam" id="PF00168">
    <property type="entry name" value="C2"/>
    <property type="match status" value="2"/>
</dbReference>
<dbReference type="Gene3D" id="6.10.250.3000">
    <property type="match status" value="1"/>
</dbReference>
<dbReference type="InterPro" id="IPR043567">
    <property type="entry name" value="SYTL1-5_C2B"/>
</dbReference>
<evidence type="ECO:0000313" key="11">
    <source>
        <dbReference type="Proteomes" id="UP000694390"/>
    </source>
</evidence>
<feature type="compositionally biased region" description="Polar residues" evidence="7">
    <location>
        <begin position="1011"/>
        <end position="1032"/>
    </location>
</feature>
<feature type="compositionally biased region" description="Basic and acidic residues" evidence="7">
    <location>
        <begin position="906"/>
        <end position="918"/>
    </location>
</feature>
<evidence type="ECO:0000259" key="9">
    <source>
        <dbReference type="PROSITE" id="PS50916"/>
    </source>
</evidence>
<dbReference type="PROSITE" id="PS50004">
    <property type="entry name" value="C2"/>
    <property type="match status" value="2"/>
</dbReference>
<feature type="compositionally biased region" description="Basic and acidic residues" evidence="7">
    <location>
        <begin position="2057"/>
        <end position="2078"/>
    </location>
</feature>
<keyword evidence="11" id="KW-1185">Reference proteome</keyword>
<feature type="compositionally biased region" description="Polar residues" evidence="7">
    <location>
        <begin position="331"/>
        <end position="347"/>
    </location>
</feature>
<feature type="compositionally biased region" description="Polar residues" evidence="7">
    <location>
        <begin position="442"/>
        <end position="472"/>
    </location>
</feature>
<feature type="region of interest" description="Disordered" evidence="7">
    <location>
        <begin position="2116"/>
        <end position="2151"/>
    </location>
</feature>
<evidence type="ECO:0000256" key="3">
    <source>
        <dbReference type="ARBA" id="ARBA00022483"/>
    </source>
</evidence>
<feature type="region of interest" description="Disordered" evidence="7">
    <location>
        <begin position="1943"/>
        <end position="1991"/>
    </location>
</feature>
<feature type="compositionally biased region" description="Polar residues" evidence="7">
    <location>
        <begin position="378"/>
        <end position="395"/>
    </location>
</feature>
<feature type="compositionally biased region" description="Basic and acidic residues" evidence="7">
    <location>
        <begin position="1943"/>
        <end position="1957"/>
    </location>
</feature>
<dbReference type="SUPFAM" id="SSF49562">
    <property type="entry name" value="C2 domain (Calcium/lipid-binding domain, CaLB)"/>
    <property type="match status" value="2"/>
</dbReference>
<dbReference type="GO" id="GO:0006887">
    <property type="term" value="P:exocytosis"/>
    <property type="evidence" value="ECO:0007669"/>
    <property type="project" value="UniProtKB-KW"/>
</dbReference>
<dbReference type="InterPro" id="IPR010911">
    <property type="entry name" value="Rab_BD"/>
</dbReference>
<dbReference type="CDD" id="cd04020">
    <property type="entry name" value="C2B_SLP_1-2-3-4"/>
    <property type="match status" value="1"/>
</dbReference>
<feature type="region of interest" description="Disordered" evidence="7">
    <location>
        <begin position="310"/>
        <end position="354"/>
    </location>
</feature>